<proteinExistence type="predicted"/>
<dbReference type="EMBL" id="BNAB01000015">
    <property type="protein sequence ID" value="GHE04186.1"/>
    <property type="molecule type" value="Genomic_DNA"/>
</dbReference>
<dbReference type="Proteomes" id="UP000634647">
    <property type="component" value="Unassembled WGS sequence"/>
</dbReference>
<evidence type="ECO:0000313" key="2">
    <source>
        <dbReference type="Proteomes" id="UP000634647"/>
    </source>
</evidence>
<accession>A0AAN4UTA2</accession>
<comment type="caution">
    <text evidence="1">The sequence shown here is derived from an EMBL/GenBank/DDBJ whole genome shotgun (WGS) entry which is preliminary data.</text>
</comment>
<reference evidence="1" key="2">
    <citation type="submission" date="2023-06" db="EMBL/GenBank/DDBJ databases">
        <authorList>
            <person name="Sun Q."/>
            <person name="Zhou Y."/>
        </authorList>
    </citation>
    <scope>NUCLEOTIDE SEQUENCE</scope>
    <source>
        <strain evidence="1">CGMCC 1.10859</strain>
    </source>
</reference>
<evidence type="ECO:0000313" key="1">
    <source>
        <dbReference type="EMBL" id="GHE04186.1"/>
    </source>
</evidence>
<dbReference type="AlphaFoldDB" id="A0AAN4UTA2"/>
<organism evidence="1 2">
    <name type="scientific">Allgaiera indica</name>
    <dbReference type="NCBI Taxonomy" id="765699"/>
    <lineage>
        <taxon>Bacteria</taxon>
        <taxon>Pseudomonadati</taxon>
        <taxon>Pseudomonadota</taxon>
        <taxon>Alphaproteobacteria</taxon>
        <taxon>Rhodobacterales</taxon>
        <taxon>Paracoccaceae</taxon>
        <taxon>Allgaiera</taxon>
    </lineage>
</organism>
<gene>
    <name evidence="1" type="ORF">GCM10008024_30390</name>
</gene>
<sequence length="162" mass="18560">MANEKGMRAVLGRVGEEVLDTKTPRERPAAGGDLVSVMRITAASLMRDMQGNAIRSEEDSCYQVFPFLIDHVRLRMIRSPRRHEHFIDRTKITFREALTEDGRRYIRHSSYPGLDDVLINAEPYTDPEFLREYAAYAFTAQLTQMSGHELAEFISSKSCDDE</sequence>
<name>A0AAN4UTA2_9RHOB</name>
<reference evidence="1" key="1">
    <citation type="journal article" date="2014" name="Int. J. Syst. Evol. Microbiol.">
        <title>Complete genome sequence of Corynebacterium casei LMG S-19264T (=DSM 44701T), isolated from a smear-ripened cheese.</title>
        <authorList>
            <consortium name="US DOE Joint Genome Institute (JGI-PGF)"/>
            <person name="Walter F."/>
            <person name="Albersmeier A."/>
            <person name="Kalinowski J."/>
            <person name="Ruckert C."/>
        </authorList>
    </citation>
    <scope>NUCLEOTIDE SEQUENCE</scope>
    <source>
        <strain evidence="1">CGMCC 1.10859</strain>
    </source>
</reference>
<dbReference type="RefSeq" id="WP_035838029.1">
    <property type="nucleotide sequence ID" value="NZ_BNAB01000015.1"/>
</dbReference>
<protein>
    <submittedName>
        <fullName evidence="1">Uncharacterized protein</fullName>
    </submittedName>
</protein>